<organism evidence="7 8">
    <name type="scientific">Clytia hemisphaerica</name>
    <dbReference type="NCBI Taxonomy" id="252671"/>
    <lineage>
        <taxon>Eukaryota</taxon>
        <taxon>Metazoa</taxon>
        <taxon>Cnidaria</taxon>
        <taxon>Hydrozoa</taxon>
        <taxon>Hydroidolina</taxon>
        <taxon>Leptothecata</taxon>
        <taxon>Obeliida</taxon>
        <taxon>Clytiidae</taxon>
        <taxon>Clytia</taxon>
    </lineage>
</organism>
<evidence type="ECO:0000256" key="3">
    <source>
        <dbReference type="ARBA" id="ARBA00022989"/>
    </source>
</evidence>
<dbReference type="InterPro" id="IPR020846">
    <property type="entry name" value="MFS_dom"/>
</dbReference>
<keyword evidence="8" id="KW-1185">Reference proteome</keyword>
<dbReference type="PANTHER" id="PTHR23510:SF16">
    <property type="entry name" value="MAJOR FACILITATOR SUPERFAMILY (MFS) PROFILE DOMAIN-CONTAINING PROTEIN"/>
    <property type="match status" value="1"/>
</dbReference>
<dbReference type="GO" id="GO:0016020">
    <property type="term" value="C:membrane"/>
    <property type="evidence" value="ECO:0007669"/>
    <property type="project" value="UniProtKB-SubCell"/>
</dbReference>
<feature type="transmembrane region" description="Helical" evidence="5">
    <location>
        <begin position="56"/>
        <end position="76"/>
    </location>
</feature>
<dbReference type="RefSeq" id="XP_066936387.1">
    <property type="nucleotide sequence ID" value="XM_067080286.1"/>
</dbReference>
<keyword evidence="3 5" id="KW-1133">Transmembrane helix</keyword>
<proteinExistence type="predicted"/>
<dbReference type="Proteomes" id="UP000594262">
    <property type="component" value="Unplaced"/>
</dbReference>
<feature type="transmembrane region" description="Helical" evidence="5">
    <location>
        <begin position="377"/>
        <end position="400"/>
    </location>
</feature>
<feature type="domain" description="Major facilitator superfamily (MFS) profile" evidence="6">
    <location>
        <begin position="18"/>
        <end position="466"/>
    </location>
</feature>
<keyword evidence="2 5" id="KW-0812">Transmembrane</keyword>
<feature type="transmembrane region" description="Helical" evidence="5">
    <location>
        <begin position="21"/>
        <end position="44"/>
    </location>
</feature>
<dbReference type="EnsemblMetazoa" id="CLYHEMT022908.1">
    <property type="protein sequence ID" value="CLYHEMP022908.1"/>
    <property type="gene ID" value="CLYHEMG022908"/>
</dbReference>
<evidence type="ECO:0000256" key="2">
    <source>
        <dbReference type="ARBA" id="ARBA00022692"/>
    </source>
</evidence>
<sequence length="476" mass="53858">MVAVDFNYKEWLKKRKTTTKVFVFVQFALGLEYSMTFTTLYLYLKDVLHVTNNLNAFYSSICGIYVSAQIVASLVLCHLFDKYRTLKLFFILVTFITFVGNVLYAIPYSPYLLLAGRFLSGAGGCLRPIILSELTRVYPSDEIMAQMTAMTVSYGIGITLGPAINFAFVKARFTLLGIPISYANGAGLALSIVFLVAFALSLFFVSDLSKEFDLKEEIQKIDVDKLPLDSLCGANKKVSSEIFSERNNCDNESLLGEDPSENGTEVNQLGIMETLIKLFSSIDIVLIFVFAFFAYITILLQDLWISMTVIKLLHWTVLEINLIFILNGIIITSICLFLVFKPPSKNQLVNIGIASFVATCYTFGIFLYFRLVNNIEWINIALWVIYPFMMSTIVFVDELFTMSVLAQMVPSKIQAFSESVRLMFSRLGATLGLFTAAFAFEYILYVCPSFMAISLVLMLFLIWRKEHFQNPRMMIS</sequence>
<protein>
    <recommendedName>
        <fullName evidence="6">Major facilitator superfamily (MFS) profile domain-containing protein</fullName>
    </recommendedName>
</protein>
<dbReference type="PROSITE" id="PS50850">
    <property type="entry name" value="MFS"/>
    <property type="match status" value="1"/>
</dbReference>
<feature type="transmembrane region" description="Helical" evidence="5">
    <location>
        <begin position="443"/>
        <end position="463"/>
    </location>
</feature>
<evidence type="ECO:0000256" key="1">
    <source>
        <dbReference type="ARBA" id="ARBA00004141"/>
    </source>
</evidence>
<evidence type="ECO:0000259" key="6">
    <source>
        <dbReference type="PROSITE" id="PS50850"/>
    </source>
</evidence>
<dbReference type="InterPro" id="IPR036259">
    <property type="entry name" value="MFS_trans_sf"/>
</dbReference>
<feature type="transmembrane region" description="Helical" evidence="5">
    <location>
        <begin position="320"/>
        <end position="339"/>
    </location>
</feature>
<feature type="transmembrane region" description="Helical" evidence="5">
    <location>
        <begin position="180"/>
        <end position="205"/>
    </location>
</feature>
<dbReference type="InterPro" id="IPR011701">
    <property type="entry name" value="MFS"/>
</dbReference>
<dbReference type="Pfam" id="PF07690">
    <property type="entry name" value="MFS_1"/>
    <property type="match status" value="1"/>
</dbReference>
<feature type="transmembrane region" description="Helical" evidence="5">
    <location>
        <begin position="351"/>
        <end position="371"/>
    </location>
</feature>
<dbReference type="AlphaFoldDB" id="A0A7M5XGH2"/>
<evidence type="ECO:0000256" key="4">
    <source>
        <dbReference type="ARBA" id="ARBA00023136"/>
    </source>
</evidence>
<evidence type="ECO:0000256" key="5">
    <source>
        <dbReference type="SAM" id="Phobius"/>
    </source>
</evidence>
<feature type="transmembrane region" description="Helical" evidence="5">
    <location>
        <begin position="143"/>
        <end position="168"/>
    </location>
</feature>
<dbReference type="GeneID" id="136824121"/>
<keyword evidence="4 5" id="KW-0472">Membrane</keyword>
<dbReference type="SUPFAM" id="SSF103473">
    <property type="entry name" value="MFS general substrate transporter"/>
    <property type="match status" value="1"/>
</dbReference>
<dbReference type="PANTHER" id="PTHR23510">
    <property type="entry name" value="INNER MEMBRANE TRANSPORT PROTEIN YAJR"/>
    <property type="match status" value="1"/>
</dbReference>
<name>A0A7M5XGH2_9CNID</name>
<dbReference type="GO" id="GO:0022857">
    <property type="term" value="F:transmembrane transporter activity"/>
    <property type="evidence" value="ECO:0007669"/>
    <property type="project" value="InterPro"/>
</dbReference>
<dbReference type="OrthoDB" id="370281at2759"/>
<dbReference type="InterPro" id="IPR051068">
    <property type="entry name" value="MFS_Domain-Containing_Protein"/>
</dbReference>
<accession>A0A7M5XGH2</accession>
<reference evidence="7" key="1">
    <citation type="submission" date="2021-01" db="UniProtKB">
        <authorList>
            <consortium name="EnsemblMetazoa"/>
        </authorList>
    </citation>
    <scope>IDENTIFICATION</scope>
</reference>
<comment type="subcellular location">
    <subcellularLocation>
        <location evidence="1">Membrane</location>
        <topology evidence="1">Multi-pass membrane protein</topology>
    </subcellularLocation>
</comment>
<feature type="transmembrane region" description="Helical" evidence="5">
    <location>
        <begin position="88"/>
        <end position="106"/>
    </location>
</feature>
<evidence type="ECO:0000313" key="7">
    <source>
        <dbReference type="EnsemblMetazoa" id="CLYHEMP022908.1"/>
    </source>
</evidence>
<evidence type="ECO:0000313" key="8">
    <source>
        <dbReference type="Proteomes" id="UP000594262"/>
    </source>
</evidence>
<dbReference type="Gene3D" id="1.20.1250.20">
    <property type="entry name" value="MFS general substrate transporter like domains"/>
    <property type="match status" value="1"/>
</dbReference>
<feature type="transmembrane region" description="Helical" evidence="5">
    <location>
        <begin position="278"/>
        <end position="300"/>
    </location>
</feature>